<dbReference type="AlphaFoldDB" id="A0A1I5G9A1"/>
<dbReference type="RefSeq" id="WP_091526263.1">
    <property type="nucleotide sequence ID" value="NZ_FOVI01000037.1"/>
</dbReference>
<reference evidence="2" key="1">
    <citation type="submission" date="2016-10" db="EMBL/GenBank/DDBJ databases">
        <authorList>
            <person name="Varghese N."/>
            <person name="Submissions S."/>
        </authorList>
    </citation>
    <scope>NUCLEOTIDE SEQUENCE [LARGE SCALE GENOMIC DNA]</scope>
    <source>
        <strain evidence="2">DS-12</strain>
    </source>
</reference>
<evidence type="ECO:0000313" key="2">
    <source>
        <dbReference type="Proteomes" id="UP000199036"/>
    </source>
</evidence>
<evidence type="ECO:0000313" key="1">
    <source>
        <dbReference type="EMBL" id="SFO32526.1"/>
    </source>
</evidence>
<dbReference type="Proteomes" id="UP000199036">
    <property type="component" value="Unassembled WGS sequence"/>
</dbReference>
<dbReference type="EMBL" id="FOVI01000037">
    <property type="protein sequence ID" value="SFO32526.1"/>
    <property type="molecule type" value="Genomic_DNA"/>
</dbReference>
<evidence type="ECO:0008006" key="3">
    <source>
        <dbReference type="Google" id="ProtNLM"/>
    </source>
</evidence>
<protein>
    <recommendedName>
        <fullName evidence="3">ACT domain-containing protein</fullName>
    </recommendedName>
</protein>
<gene>
    <name evidence="1" type="ORF">SAMN05421741_13710</name>
</gene>
<proteinExistence type="predicted"/>
<name>A0A1I5G9A1_9FLAO</name>
<keyword evidence="2" id="KW-1185">Reference proteome</keyword>
<organism evidence="1 2">
    <name type="scientific">Paenimyroides ummariense</name>
    <dbReference type="NCBI Taxonomy" id="913024"/>
    <lineage>
        <taxon>Bacteria</taxon>
        <taxon>Pseudomonadati</taxon>
        <taxon>Bacteroidota</taxon>
        <taxon>Flavobacteriia</taxon>
        <taxon>Flavobacteriales</taxon>
        <taxon>Flavobacteriaceae</taxon>
        <taxon>Paenimyroides</taxon>
    </lineage>
</organism>
<accession>A0A1I5G9A1</accession>
<sequence>MNEELSKVVVTLNNKKGIDGLLNTAERFGATQITNYEGIGGRPVFEFSIVAAKEDKFAAALKSEFVDVTAKK</sequence>